<dbReference type="AlphaFoldDB" id="A0AAD5R5L8"/>
<proteinExistence type="predicted"/>
<name>A0AAD5R5L8_PARTN</name>
<evidence type="ECO:0000313" key="1">
    <source>
        <dbReference type="EMBL" id="KAJ1370021.1"/>
    </source>
</evidence>
<protein>
    <submittedName>
        <fullName evidence="1">Uncharacterized protein</fullName>
    </submittedName>
</protein>
<dbReference type="Proteomes" id="UP001196413">
    <property type="component" value="Unassembled WGS sequence"/>
</dbReference>
<gene>
    <name evidence="1" type="ORF">KIN20_031654</name>
</gene>
<evidence type="ECO:0000313" key="2">
    <source>
        <dbReference type="Proteomes" id="UP001196413"/>
    </source>
</evidence>
<comment type="caution">
    <text evidence="1">The sequence shown here is derived from an EMBL/GenBank/DDBJ whole genome shotgun (WGS) entry which is preliminary data.</text>
</comment>
<dbReference type="EMBL" id="JAHQIW010006716">
    <property type="protein sequence ID" value="KAJ1370021.1"/>
    <property type="molecule type" value="Genomic_DNA"/>
</dbReference>
<organism evidence="1 2">
    <name type="scientific">Parelaphostrongylus tenuis</name>
    <name type="common">Meningeal worm</name>
    <dbReference type="NCBI Taxonomy" id="148309"/>
    <lineage>
        <taxon>Eukaryota</taxon>
        <taxon>Metazoa</taxon>
        <taxon>Ecdysozoa</taxon>
        <taxon>Nematoda</taxon>
        <taxon>Chromadorea</taxon>
        <taxon>Rhabditida</taxon>
        <taxon>Rhabditina</taxon>
        <taxon>Rhabditomorpha</taxon>
        <taxon>Strongyloidea</taxon>
        <taxon>Metastrongylidae</taxon>
        <taxon>Parelaphostrongylus</taxon>
    </lineage>
</organism>
<sequence length="410" mass="44078">MDDSEMSITELSVSPESVAITVRGGGFDGVGGTGGVQICPALTLSSPQALGLAAKHIYSRLADHAVEIDEGMPNMILSLVSSGNQLSENYLSKFQSALSVLVVGGGLWLVSSGEYSDPLARTVSSTLRAILPQAQRSVEVLHMVINSTAVSIREESRLMVDAALNTMFILSRNIHTSSEEATFRANAVVRLAHPPPALLIGVPSEASTSGMTSSSGAAPPILLSPPSNDKQPFPVVVFAGASLVSLEELLIYVQSGVAVIILQDSCELCAVLYNAYLLYRSSLFDHSKFIIWLDEQLDTAAIHDVNAANKLIVKIFAIAFGDTQLIEFLDSDELPSLPSQIIELCLQCHNTATDARHLFQFAAHINDPSILDRIDLDDWLDNEEDTMIGTCEAFAQTPQSFSEIPFLLMS</sequence>
<accession>A0AAD5R5L8</accession>
<reference evidence="1" key="1">
    <citation type="submission" date="2021-06" db="EMBL/GenBank/DDBJ databases">
        <title>Parelaphostrongylus tenuis whole genome reference sequence.</title>
        <authorList>
            <person name="Garwood T.J."/>
            <person name="Larsen P.A."/>
            <person name="Fountain-Jones N.M."/>
            <person name="Garbe J.R."/>
            <person name="Macchietto M.G."/>
            <person name="Kania S.A."/>
            <person name="Gerhold R.W."/>
            <person name="Richards J.E."/>
            <person name="Wolf T.M."/>
        </authorList>
    </citation>
    <scope>NUCLEOTIDE SEQUENCE</scope>
    <source>
        <strain evidence="1">MNPRO001-30</strain>
        <tissue evidence="1">Meninges</tissue>
    </source>
</reference>
<keyword evidence="2" id="KW-1185">Reference proteome</keyword>